<dbReference type="InterPro" id="IPR012349">
    <property type="entry name" value="Split_barrel_FMN-bd"/>
</dbReference>
<dbReference type="Pfam" id="PF01613">
    <property type="entry name" value="Flavin_Reduct"/>
    <property type="match status" value="1"/>
</dbReference>
<reference evidence="5" key="1">
    <citation type="journal article" date="2004" name="Appl. Microbiol. Biotechnol.">
        <title>Indene bioconversion by a toluene inducible dioxygenase of Rhodococcus sp. I24.</title>
        <authorList>
            <person name="Priefert H."/>
            <person name="O'Brien X.M."/>
            <person name="Lessard P.A."/>
            <person name="Dexter A.F."/>
            <person name="Choi E.E."/>
            <person name="Tomic S."/>
            <person name="Nagpal G."/>
            <person name="Cho J.J."/>
            <person name="Agosto M."/>
            <person name="Yang L."/>
            <person name="Treadway S.L."/>
            <person name="Tamashiro L."/>
            <person name="Wallace M."/>
            <person name="Sinskey A.J."/>
        </authorList>
    </citation>
    <scope>NUCLEOTIDE SEQUENCE</scope>
    <source>
        <strain evidence="5">I24</strain>
    </source>
</reference>
<name>Q8VQV3_9NOCA</name>
<evidence type="ECO:0000256" key="2">
    <source>
        <dbReference type="ARBA" id="ARBA00023002"/>
    </source>
</evidence>
<dbReference type="InterPro" id="IPR050268">
    <property type="entry name" value="NADH-dep_flavin_reductase"/>
</dbReference>
<feature type="region of interest" description="Disordered" evidence="3">
    <location>
        <begin position="1"/>
        <end position="20"/>
    </location>
</feature>
<dbReference type="SMART" id="SM00903">
    <property type="entry name" value="Flavin_Reduct"/>
    <property type="match status" value="1"/>
</dbReference>
<evidence type="ECO:0000313" key="5">
    <source>
        <dbReference type="EMBL" id="AAL61657.1"/>
    </source>
</evidence>
<feature type="compositionally biased region" description="Polar residues" evidence="3">
    <location>
        <begin position="1"/>
        <end position="10"/>
    </location>
</feature>
<dbReference type="PANTHER" id="PTHR30466">
    <property type="entry name" value="FLAVIN REDUCTASE"/>
    <property type="match status" value="1"/>
</dbReference>
<protein>
    <submittedName>
        <fullName evidence="5">NimA</fullName>
    </submittedName>
</protein>
<dbReference type="SUPFAM" id="SSF50475">
    <property type="entry name" value="FMN-binding split barrel"/>
    <property type="match status" value="1"/>
</dbReference>
<dbReference type="InterPro" id="IPR002563">
    <property type="entry name" value="Flavin_Rdtase-like_dom"/>
</dbReference>
<evidence type="ECO:0000256" key="3">
    <source>
        <dbReference type="SAM" id="MobiDB-lite"/>
    </source>
</evidence>
<proteinExistence type="inferred from homology"/>
<dbReference type="GO" id="GO:0010181">
    <property type="term" value="F:FMN binding"/>
    <property type="evidence" value="ECO:0007669"/>
    <property type="project" value="InterPro"/>
</dbReference>
<dbReference type="EMBL" id="AF452375">
    <property type="protein sequence ID" value="AAL61657.1"/>
    <property type="molecule type" value="Genomic_DNA"/>
</dbReference>
<dbReference type="PANTHER" id="PTHR30466:SF1">
    <property type="entry name" value="FMN REDUCTASE (NADH) RUTF"/>
    <property type="match status" value="1"/>
</dbReference>
<feature type="domain" description="Flavin reductase like" evidence="4">
    <location>
        <begin position="26"/>
        <end position="166"/>
    </location>
</feature>
<keyword evidence="2" id="KW-0560">Oxidoreductase</keyword>
<evidence type="ECO:0000259" key="4">
    <source>
        <dbReference type="SMART" id="SM00903"/>
    </source>
</evidence>
<dbReference type="Gene3D" id="2.30.110.10">
    <property type="entry name" value="Electron Transport, Fmn-binding Protein, Chain A"/>
    <property type="match status" value="1"/>
</dbReference>
<organism evidence="5">
    <name type="scientific">Rhodococcus aetherivorans</name>
    <dbReference type="NCBI Taxonomy" id="191292"/>
    <lineage>
        <taxon>Bacteria</taxon>
        <taxon>Bacillati</taxon>
        <taxon>Actinomycetota</taxon>
        <taxon>Actinomycetes</taxon>
        <taxon>Mycobacteriales</taxon>
        <taxon>Nocardiaceae</taxon>
        <taxon>Rhodococcus</taxon>
    </lineage>
</organism>
<dbReference type="GO" id="GO:0042602">
    <property type="term" value="F:riboflavin reductase (NADPH) activity"/>
    <property type="evidence" value="ECO:0007669"/>
    <property type="project" value="TreeGrafter"/>
</dbReference>
<evidence type="ECO:0000256" key="1">
    <source>
        <dbReference type="ARBA" id="ARBA00008898"/>
    </source>
</evidence>
<reference evidence="5" key="2">
    <citation type="submission" date="2005-07" db="EMBL/GenBank/DDBJ databases">
        <authorList>
            <person name="Priefert H."/>
            <person name="Reichel A."/>
            <person name="O'Brien X.M."/>
            <person name="Dexter A.F."/>
            <person name="Nagpal G."/>
            <person name="Ong C.Y."/>
            <person name="Gaffey C."/>
            <person name="Benedetti N."/>
            <person name="Ross M."/>
            <person name="Rao S."/>
            <person name="Feng W."/>
            <person name="Bolton D."/>
            <person name="Taylor J."/>
            <person name="Archer J.A.C."/>
            <person name="Lessard P.A."/>
            <person name="Sinskey A.J."/>
        </authorList>
    </citation>
    <scope>NUCLEOTIDE SEQUENCE</scope>
    <source>
        <strain evidence="5">I24</strain>
    </source>
</reference>
<dbReference type="GO" id="GO:0006208">
    <property type="term" value="P:pyrimidine nucleobase catabolic process"/>
    <property type="evidence" value="ECO:0007669"/>
    <property type="project" value="TreeGrafter"/>
</dbReference>
<sequence length="195" mass="20759">MSTSTSTTTGPDAAPPVDPRRFRNVMGRFATGVTIIGTKHADGIHAMTANGFMSVSLDPALVMVSIATKAKMHERLLASGRYGVSFLGADQETVSRHFSGRPDLLPDFSFDEIAGAPLVRGALARISVEVVDAHRAGDHTLFIGKVHHLDDTPGDPLVFYSGGYRHLLRAAHDTAYSDAWSGFCLEPTGPLTLAG</sequence>
<comment type="similarity">
    <text evidence="1">Belongs to the non-flavoprotein flavin reductase family.</text>
</comment>
<dbReference type="AlphaFoldDB" id="Q8VQV3"/>
<accession>Q8VQV3</accession>